<keyword evidence="1" id="KW-0472">Membrane</keyword>
<dbReference type="STRING" id="1121419.SAMN05443529_109131"/>
<evidence type="ECO:0000313" key="3">
    <source>
        <dbReference type="Proteomes" id="UP000198656"/>
    </source>
</evidence>
<protein>
    <submittedName>
        <fullName evidence="2">Uncharacterized conserved protein YloU, alkaline shock protein (Asp23) family</fullName>
    </submittedName>
</protein>
<keyword evidence="1" id="KW-1133">Transmembrane helix</keyword>
<accession>A0A1G7ZJR1</accession>
<dbReference type="RefSeq" id="WP_092332833.1">
    <property type="nucleotide sequence ID" value="NZ_FNCP01000009.1"/>
</dbReference>
<evidence type="ECO:0000256" key="1">
    <source>
        <dbReference type="SAM" id="Phobius"/>
    </source>
</evidence>
<name>A0A1G7ZJR1_9FIRM</name>
<dbReference type="AlphaFoldDB" id="A0A1G7ZJR1"/>
<keyword evidence="3" id="KW-1185">Reference proteome</keyword>
<evidence type="ECO:0000313" key="2">
    <source>
        <dbReference type="EMBL" id="SDH08807.1"/>
    </source>
</evidence>
<reference evidence="3" key="1">
    <citation type="submission" date="2016-10" db="EMBL/GenBank/DDBJ databases">
        <authorList>
            <person name="Varghese N."/>
            <person name="Submissions S."/>
        </authorList>
    </citation>
    <scope>NUCLEOTIDE SEQUENCE [LARGE SCALE GENOMIC DNA]</scope>
    <source>
        <strain evidence="3">DSM 8344</strain>
    </source>
</reference>
<dbReference type="EMBL" id="FNCP01000009">
    <property type="protein sequence ID" value="SDH08807.1"/>
    <property type="molecule type" value="Genomic_DNA"/>
</dbReference>
<sequence>MLVYTLGLILFLGALTILAVASGWGLPYFLITQGLDWLRFNPWESIIMAGALLLLGLLLFIRPRTSNDNSFRTSLKGGEVRISQDALQEIITRSAKGLPGVLQVGSSLRQREAGLEIIVFCQFEQGVIIPQISEEILKKVKEDVELYTGIIVAEVKVLVRRLEKVRPVRVR</sequence>
<organism evidence="2 3">
    <name type="scientific">Desulfosporosinus hippei DSM 8344</name>
    <dbReference type="NCBI Taxonomy" id="1121419"/>
    <lineage>
        <taxon>Bacteria</taxon>
        <taxon>Bacillati</taxon>
        <taxon>Bacillota</taxon>
        <taxon>Clostridia</taxon>
        <taxon>Eubacteriales</taxon>
        <taxon>Desulfitobacteriaceae</taxon>
        <taxon>Desulfosporosinus</taxon>
    </lineage>
</organism>
<dbReference type="Proteomes" id="UP000198656">
    <property type="component" value="Unassembled WGS sequence"/>
</dbReference>
<dbReference type="OrthoDB" id="1797561at2"/>
<dbReference type="NCBIfam" id="NF033218">
    <property type="entry name" value="anchor_AmaP"/>
    <property type="match status" value="1"/>
</dbReference>
<proteinExistence type="predicted"/>
<keyword evidence="1" id="KW-0812">Transmembrane</keyword>
<gene>
    <name evidence="2" type="ORF">SAMN05443529_109131</name>
</gene>
<feature type="transmembrane region" description="Helical" evidence="1">
    <location>
        <begin position="45"/>
        <end position="62"/>
    </location>
</feature>